<dbReference type="InterPro" id="IPR029021">
    <property type="entry name" value="Prot-tyrosine_phosphatase-like"/>
</dbReference>
<evidence type="ECO:0000256" key="9">
    <source>
        <dbReference type="ARBA" id="ARBA00023264"/>
    </source>
</evidence>
<dbReference type="GO" id="GO:0008654">
    <property type="term" value="P:phospholipid biosynthetic process"/>
    <property type="evidence" value="ECO:0007669"/>
    <property type="project" value="UniProtKB-KW"/>
</dbReference>
<dbReference type="PROSITE" id="PS50054">
    <property type="entry name" value="TYR_PHOSPHATASE_DUAL"/>
    <property type="match status" value="1"/>
</dbReference>
<dbReference type="Proteomes" id="UP001497623">
    <property type="component" value="Unassembled WGS sequence"/>
</dbReference>
<protein>
    <recommendedName>
        <fullName evidence="17">Phosphatidylglycerophosphatase and protein-tyrosine phosphatase 1</fullName>
        <ecNumber evidence="11">3.1.3.27</ecNumber>
    </recommendedName>
</protein>
<evidence type="ECO:0000256" key="14">
    <source>
        <dbReference type="ARBA" id="ARBA00052505"/>
    </source>
</evidence>
<dbReference type="PANTHER" id="PTHR46712">
    <property type="entry name" value="PHOSPHATIDYLGLYCEROPHOSPHATASE AND PROTEIN-TYROSINE PHOSPHATASE 1"/>
    <property type="match status" value="1"/>
</dbReference>
<evidence type="ECO:0000259" key="18">
    <source>
        <dbReference type="PROSITE" id="PS50054"/>
    </source>
</evidence>
<evidence type="ECO:0000256" key="5">
    <source>
        <dbReference type="ARBA" id="ARBA00022912"/>
    </source>
</evidence>
<comment type="catalytic activity">
    <reaction evidence="16">
        <text>1,2-dioctanoyl-sn-glycero-3-phospho-(1D-myo-inositol-5-phosphate) + H2O = 1,2-dioctanoyl-sn-glycero-3-phospho-(1D-myo-inositol) + phosphate</text>
        <dbReference type="Rhea" id="RHEA:42308"/>
        <dbReference type="ChEBI" id="CHEBI:15377"/>
        <dbReference type="ChEBI" id="CHEBI:43474"/>
        <dbReference type="ChEBI" id="CHEBI:65221"/>
        <dbReference type="ChEBI" id="CHEBI:78911"/>
    </reaction>
    <physiologicalReaction direction="left-to-right" evidence="16">
        <dbReference type="Rhea" id="RHEA:42309"/>
    </physiologicalReaction>
</comment>
<evidence type="ECO:0000313" key="21">
    <source>
        <dbReference type="Proteomes" id="UP001497623"/>
    </source>
</evidence>
<dbReference type="GO" id="GO:0016020">
    <property type="term" value="C:membrane"/>
    <property type="evidence" value="ECO:0007669"/>
    <property type="project" value="UniProtKB-SubCell"/>
</dbReference>
<keyword evidence="9" id="KW-1208">Phospholipid metabolism</keyword>
<evidence type="ECO:0000256" key="2">
    <source>
        <dbReference type="ARBA" id="ARBA00005189"/>
    </source>
</evidence>
<dbReference type="PROSITE" id="PS00383">
    <property type="entry name" value="TYR_PHOSPHATASE_1"/>
    <property type="match status" value="1"/>
</dbReference>
<evidence type="ECO:0000256" key="10">
    <source>
        <dbReference type="ARBA" id="ARBA00024192"/>
    </source>
</evidence>
<comment type="pathway">
    <text evidence="2">Lipid metabolism.</text>
</comment>
<evidence type="ECO:0000256" key="11">
    <source>
        <dbReference type="ARBA" id="ARBA00024224"/>
    </source>
</evidence>
<evidence type="ECO:0000256" key="13">
    <source>
        <dbReference type="ARBA" id="ARBA00051818"/>
    </source>
</evidence>
<organism evidence="20 21">
    <name type="scientific">Meganyctiphanes norvegica</name>
    <name type="common">Northern krill</name>
    <name type="synonym">Thysanopoda norvegica</name>
    <dbReference type="NCBI Taxonomy" id="48144"/>
    <lineage>
        <taxon>Eukaryota</taxon>
        <taxon>Metazoa</taxon>
        <taxon>Ecdysozoa</taxon>
        <taxon>Arthropoda</taxon>
        <taxon>Crustacea</taxon>
        <taxon>Multicrustacea</taxon>
        <taxon>Malacostraca</taxon>
        <taxon>Eumalacostraca</taxon>
        <taxon>Eucarida</taxon>
        <taxon>Euphausiacea</taxon>
        <taxon>Euphausiidae</taxon>
        <taxon>Meganyctiphanes</taxon>
    </lineage>
</organism>
<feature type="domain" description="Tyrosine specific protein phosphatases" evidence="19">
    <location>
        <begin position="119"/>
        <end position="183"/>
    </location>
</feature>
<keyword evidence="7" id="KW-0472">Membrane</keyword>
<dbReference type="Gene3D" id="3.90.190.10">
    <property type="entry name" value="Protein tyrosine phosphatase superfamily"/>
    <property type="match status" value="1"/>
</dbReference>
<feature type="domain" description="Tyrosine-protein phosphatase" evidence="18">
    <location>
        <begin position="41"/>
        <end position="194"/>
    </location>
</feature>
<gene>
    <name evidence="20" type="ORF">MNOR_LOCUS9996</name>
</gene>
<comment type="pathway">
    <text evidence="10">Phospholipid metabolism; phosphatidylglycerol biosynthesis; phosphatidylglycerol from CDP-diacylglycerol: step 2/2.</text>
</comment>
<dbReference type="GO" id="GO:0005737">
    <property type="term" value="C:cytoplasm"/>
    <property type="evidence" value="ECO:0007669"/>
    <property type="project" value="UniProtKB-ARBA"/>
</dbReference>
<sequence length="201" mass="23341">MSVDTHIFEMSDTMGRLFARVSFVPSLIYTIAMEKISPRQWFNYIDANIILGALPMKGMTKQLVNEEKVNAVISMNEDYELKWLSNMTQEWSVVGVKFLQLSITDIFEAPCQEKLLEGVDFIKNLKSEKADARVYIHCKAGRTRSATLVGCYLMDKQRCSPEEAVEYMIEKRPHIWLREKQLEALKIFYQNNIKSKISENK</sequence>
<evidence type="ECO:0000256" key="15">
    <source>
        <dbReference type="ARBA" id="ARBA00052632"/>
    </source>
</evidence>
<dbReference type="AlphaFoldDB" id="A0AAV2Q8V5"/>
<proteinExistence type="predicted"/>
<dbReference type="CDD" id="cd14524">
    <property type="entry name" value="PTPMT1"/>
    <property type="match status" value="1"/>
</dbReference>
<dbReference type="EMBL" id="CAXKWB010004955">
    <property type="protein sequence ID" value="CAL4075898.1"/>
    <property type="molecule type" value="Genomic_DNA"/>
</dbReference>
<dbReference type="InterPro" id="IPR000340">
    <property type="entry name" value="Dual-sp_phosphatase_cat-dom"/>
</dbReference>
<evidence type="ECO:0000256" key="1">
    <source>
        <dbReference type="ARBA" id="ARBA00004370"/>
    </source>
</evidence>
<dbReference type="GO" id="GO:0004439">
    <property type="term" value="F:phosphatidylinositol-4,5-bisphosphate 5-phosphatase activity"/>
    <property type="evidence" value="ECO:0007669"/>
    <property type="project" value="TreeGrafter"/>
</dbReference>
<evidence type="ECO:0000256" key="7">
    <source>
        <dbReference type="ARBA" id="ARBA00023136"/>
    </source>
</evidence>
<evidence type="ECO:0000256" key="4">
    <source>
        <dbReference type="ARBA" id="ARBA00022801"/>
    </source>
</evidence>
<evidence type="ECO:0000256" key="8">
    <source>
        <dbReference type="ARBA" id="ARBA00023209"/>
    </source>
</evidence>
<comment type="catalytic activity">
    <reaction evidence="14">
        <text>1,2-dibutyryl-sn-glycero-3-phospho-(1D-myo-inositol-5-phosphate) + H2O = 1,2-dibutyryl-sn-glycero-3-phospho-(1D-myo-inositol) + phosphate</text>
        <dbReference type="Rhea" id="RHEA:42584"/>
        <dbReference type="ChEBI" id="CHEBI:15377"/>
        <dbReference type="ChEBI" id="CHEBI:43474"/>
        <dbReference type="ChEBI" id="CHEBI:82605"/>
        <dbReference type="ChEBI" id="CHEBI:82606"/>
    </reaction>
    <physiologicalReaction direction="left-to-right" evidence="14">
        <dbReference type="Rhea" id="RHEA:42585"/>
    </physiologicalReaction>
</comment>
<dbReference type="PANTHER" id="PTHR46712:SF1">
    <property type="entry name" value="PHOSPHATIDYLGLYCEROPHOSPHATASE AND PROTEIN-TYROSINE PHOSPHATASE 1"/>
    <property type="match status" value="1"/>
</dbReference>
<evidence type="ECO:0000256" key="17">
    <source>
        <dbReference type="ARBA" id="ARBA00069309"/>
    </source>
</evidence>
<dbReference type="InterPro" id="IPR042165">
    <property type="entry name" value="PTPMT1"/>
</dbReference>
<evidence type="ECO:0000256" key="16">
    <source>
        <dbReference type="ARBA" id="ARBA00052780"/>
    </source>
</evidence>
<dbReference type="EC" id="3.1.3.27" evidence="11"/>
<evidence type="ECO:0000256" key="12">
    <source>
        <dbReference type="ARBA" id="ARBA00050944"/>
    </source>
</evidence>
<dbReference type="InterPro" id="IPR044596">
    <property type="entry name" value="PTPMT1-like"/>
</dbReference>
<keyword evidence="5" id="KW-0904">Protein phosphatase</keyword>
<dbReference type="InterPro" id="IPR000387">
    <property type="entry name" value="Tyr_Pase_dom"/>
</dbReference>
<comment type="catalytic activity">
    <reaction evidence="13">
        <text>a 1-acyl-2-hexanoyl-sn-glycero-3-phospho-(1D-myo-inositol-5-phosphate) + H2O = a 1-acyl-2-hexanoyl-sn-glycero-3-phospho-(1D-myo-inositol) + phosphate</text>
        <dbReference type="Rhea" id="RHEA:42320"/>
        <dbReference type="ChEBI" id="CHEBI:15377"/>
        <dbReference type="ChEBI" id="CHEBI:43474"/>
        <dbReference type="ChEBI" id="CHEBI:78930"/>
        <dbReference type="ChEBI" id="CHEBI:78931"/>
    </reaction>
    <physiologicalReaction direction="left-to-right" evidence="13">
        <dbReference type="Rhea" id="RHEA:42321"/>
    </physiologicalReaction>
</comment>
<keyword evidence="4" id="KW-0378">Hydrolase</keyword>
<comment type="subcellular location">
    <subcellularLocation>
        <location evidence="1">Membrane</location>
    </subcellularLocation>
</comment>
<dbReference type="InterPro" id="IPR016130">
    <property type="entry name" value="Tyr_Pase_AS"/>
</dbReference>
<keyword evidence="21" id="KW-1185">Reference proteome</keyword>
<dbReference type="GO" id="GO:0004721">
    <property type="term" value="F:phosphoprotein phosphatase activity"/>
    <property type="evidence" value="ECO:0007669"/>
    <property type="project" value="UniProtKB-KW"/>
</dbReference>
<keyword evidence="8" id="KW-0594">Phospholipid biosynthesis</keyword>
<keyword evidence="6" id="KW-0443">Lipid metabolism</keyword>
<dbReference type="FunFam" id="3.90.190.10:FF:000060">
    <property type="entry name" value="Phosphatidylglycerophosphatase and protein-tyrosine phosphatase 1"/>
    <property type="match status" value="1"/>
</dbReference>
<reference evidence="20 21" key="1">
    <citation type="submission" date="2024-05" db="EMBL/GenBank/DDBJ databases">
        <authorList>
            <person name="Wallberg A."/>
        </authorList>
    </citation>
    <scope>NUCLEOTIDE SEQUENCE [LARGE SCALE GENOMIC DNA]</scope>
</reference>
<evidence type="ECO:0000259" key="19">
    <source>
        <dbReference type="PROSITE" id="PS50056"/>
    </source>
</evidence>
<evidence type="ECO:0000313" key="20">
    <source>
        <dbReference type="EMBL" id="CAL4075898.1"/>
    </source>
</evidence>
<comment type="caution">
    <text evidence="20">The sequence shown here is derived from an EMBL/GenBank/DDBJ whole genome shotgun (WGS) entry which is preliminary data.</text>
</comment>
<comment type="catalytic activity">
    <reaction evidence="15">
        <text>1,2-di-(9Z-octadecenoyl)-sn-glycero-3-phospho-(1'-sn-glycerol-3'-phosphate) + H2O = 1,2-di-(9Z-octadecenoyl)-sn-glycero-3-phospho-(1'-sn-glycerol) + phosphate</text>
        <dbReference type="Rhea" id="RHEA:42304"/>
        <dbReference type="ChEBI" id="CHEBI:15377"/>
        <dbReference type="ChEBI" id="CHEBI:43474"/>
        <dbReference type="ChEBI" id="CHEBI:75163"/>
        <dbReference type="ChEBI" id="CHEBI:78907"/>
    </reaction>
    <physiologicalReaction direction="left-to-right" evidence="15">
        <dbReference type="Rhea" id="RHEA:42305"/>
    </physiologicalReaction>
</comment>
<evidence type="ECO:0000256" key="6">
    <source>
        <dbReference type="ARBA" id="ARBA00023098"/>
    </source>
</evidence>
<dbReference type="InterPro" id="IPR020422">
    <property type="entry name" value="TYR_PHOSPHATASE_DUAL_dom"/>
</dbReference>
<dbReference type="SMART" id="SM00195">
    <property type="entry name" value="DSPc"/>
    <property type="match status" value="1"/>
</dbReference>
<dbReference type="Pfam" id="PF00782">
    <property type="entry name" value="DSPc"/>
    <property type="match status" value="1"/>
</dbReference>
<keyword evidence="3" id="KW-0444">Lipid biosynthesis</keyword>
<comment type="catalytic activity">
    <reaction evidence="12">
        <text>a 1,2-diacyl-sn-glycero-3-phospho-(1'-sn-glycero-3'-phosphate) + H2O = a 1,2-diacyl-sn-glycero-3-phospho-(1'-sn-glycerol) + phosphate</text>
        <dbReference type="Rhea" id="RHEA:33751"/>
        <dbReference type="ChEBI" id="CHEBI:15377"/>
        <dbReference type="ChEBI" id="CHEBI:43474"/>
        <dbReference type="ChEBI" id="CHEBI:60110"/>
        <dbReference type="ChEBI" id="CHEBI:64716"/>
        <dbReference type="EC" id="3.1.3.27"/>
    </reaction>
    <physiologicalReaction direction="left-to-right" evidence="12">
        <dbReference type="Rhea" id="RHEA:33752"/>
    </physiologicalReaction>
</comment>
<dbReference type="GO" id="GO:0008962">
    <property type="term" value="F:phosphatidylglycerophosphatase activity"/>
    <property type="evidence" value="ECO:0007669"/>
    <property type="project" value="UniProtKB-EC"/>
</dbReference>
<evidence type="ECO:0000256" key="3">
    <source>
        <dbReference type="ARBA" id="ARBA00022516"/>
    </source>
</evidence>
<name>A0AAV2Q8V5_MEGNR</name>
<dbReference type="SUPFAM" id="SSF52799">
    <property type="entry name" value="(Phosphotyrosine protein) phosphatases II"/>
    <property type="match status" value="1"/>
</dbReference>
<dbReference type="PROSITE" id="PS50056">
    <property type="entry name" value="TYR_PHOSPHATASE_2"/>
    <property type="match status" value="1"/>
</dbReference>
<accession>A0AAV2Q8V5</accession>